<dbReference type="Proteomes" id="UP000826722">
    <property type="component" value="Chromosome"/>
</dbReference>
<evidence type="ECO:0000313" key="2">
    <source>
        <dbReference type="Proteomes" id="UP000826722"/>
    </source>
</evidence>
<keyword evidence="2" id="KW-1185">Reference proteome</keyword>
<dbReference type="EMBL" id="AP024110">
    <property type="protein sequence ID" value="BCM25833.1"/>
    <property type="molecule type" value="Genomic_DNA"/>
</dbReference>
<gene>
    <name evidence="1" type="ORF">ZMTM_20920</name>
</gene>
<dbReference type="AlphaFoldDB" id="A0A8D5GE99"/>
<reference evidence="1" key="1">
    <citation type="journal article" date="2021" name="Arch. Microbiol.">
        <title>Methyloradius palustris gen. nov., sp. nov., a methanol-oxidizing bacterium isolated from snow.</title>
        <authorList>
            <person name="Miyadera T."/>
            <person name="Kojima H."/>
            <person name="Fukui M."/>
        </authorList>
    </citation>
    <scope>NUCLEOTIDE SEQUENCE</scope>
    <source>
        <strain evidence="1">Zm11</strain>
    </source>
</reference>
<accession>A0A8D5GE99</accession>
<sequence>MINSENLHADAIQISQQQSWDTPVVCRVEVDLPAWMSQLTGRDDWQVYDEQEDDAYMTFAMRQGRQNAEVTLYHTGYAVVDVDGRAIFEGALTTATSECAHLSYYRADSGELITLN</sequence>
<organism evidence="1 2">
    <name type="scientific">Methyloradius palustris</name>
    <dbReference type="NCBI Taxonomy" id="2778876"/>
    <lineage>
        <taxon>Bacteria</taxon>
        <taxon>Pseudomonadati</taxon>
        <taxon>Pseudomonadota</taxon>
        <taxon>Betaproteobacteria</taxon>
        <taxon>Nitrosomonadales</taxon>
        <taxon>Methylophilaceae</taxon>
        <taxon>Methyloradius</taxon>
    </lineage>
</organism>
<dbReference type="KEGG" id="mpau:ZMTM_20920"/>
<protein>
    <submittedName>
        <fullName evidence="1">Uncharacterized protein</fullName>
    </submittedName>
</protein>
<evidence type="ECO:0000313" key="1">
    <source>
        <dbReference type="EMBL" id="BCM25833.1"/>
    </source>
</evidence>
<proteinExistence type="predicted"/>
<name>A0A8D5GE99_9PROT</name>